<sequence length="86" mass="9734">MGIRNIFQSFLGGSSIDIPDPDCQTLQLKAEIAYKKLYVNAAIDLIARSLIACDFESYRDGKLKRHFNYYQLNVAPNRGHHTCPST</sequence>
<dbReference type="Proteomes" id="UP000006967">
    <property type="component" value="Unassembled WGS sequence"/>
</dbReference>
<protein>
    <submittedName>
        <fullName evidence="2">Uncharacterized protein</fullName>
    </submittedName>
</protein>
<gene>
    <name evidence="2" type="ORF">IK5_05359</name>
    <name evidence="1" type="ORF">IK5_05360</name>
</gene>
<dbReference type="EMBL" id="AHFG01000075">
    <property type="protein sequence ID" value="EJR65632.1"/>
    <property type="molecule type" value="Genomic_DNA"/>
</dbReference>
<reference evidence="2 3" key="1">
    <citation type="submission" date="2012-04" db="EMBL/GenBank/DDBJ databases">
        <title>The Genome Sequence of Bacillus cereus VD154.</title>
        <authorList>
            <consortium name="The Broad Institute Genome Sequencing Platform"/>
            <consortium name="The Broad Institute Genome Sequencing Center for Infectious Disease"/>
            <person name="Feldgarden M."/>
            <person name="Van der Auwera G.A."/>
            <person name="Mahillon J."/>
            <person name="Duprez V."/>
            <person name="Timmery S."/>
            <person name="Mattelet C."/>
            <person name="Dierick K."/>
            <person name="Sun M."/>
            <person name="Yu Z."/>
            <person name="Zhu L."/>
            <person name="Hu X."/>
            <person name="Shank E.B."/>
            <person name="Swiecicka I."/>
            <person name="Hansen B.M."/>
            <person name="Andrup L."/>
            <person name="Young S.K."/>
            <person name="Zeng Q."/>
            <person name="Gargeya S."/>
            <person name="Fitzgerald M."/>
            <person name="Haas B."/>
            <person name="Abouelleil A."/>
            <person name="Alvarado L."/>
            <person name="Arachchi H.M."/>
            <person name="Berlin A."/>
            <person name="Chapman S.B."/>
            <person name="Goldberg J."/>
            <person name="Griggs A."/>
            <person name="Gujja S."/>
            <person name="Hansen M."/>
            <person name="Howarth C."/>
            <person name="Imamovic A."/>
            <person name="Larimer J."/>
            <person name="McCowen C."/>
            <person name="Montmayeur A."/>
            <person name="Murphy C."/>
            <person name="Neiman D."/>
            <person name="Pearson M."/>
            <person name="Priest M."/>
            <person name="Roberts A."/>
            <person name="Saif S."/>
            <person name="Shea T."/>
            <person name="Sisk P."/>
            <person name="Sykes S."/>
            <person name="Wortman J."/>
            <person name="Nusbaum C."/>
            <person name="Birren B."/>
        </authorList>
    </citation>
    <scope>NUCLEOTIDE SEQUENCE [LARGE SCALE GENOMIC DNA]</scope>
    <source>
        <strain evidence="2 3">VD154</strain>
    </source>
</reference>
<evidence type="ECO:0000313" key="1">
    <source>
        <dbReference type="EMBL" id="EJR65632.1"/>
    </source>
</evidence>
<dbReference type="RefSeq" id="WP_000512876.1">
    <property type="nucleotide sequence ID" value="NZ_JH791884.1"/>
</dbReference>
<proteinExistence type="predicted"/>
<evidence type="ECO:0000313" key="2">
    <source>
        <dbReference type="EMBL" id="EJR66759.1"/>
    </source>
</evidence>
<dbReference type="AlphaFoldDB" id="A0A9W5KSC3"/>
<organism evidence="2 3">
    <name type="scientific">Bacillus cereus VD154</name>
    <dbReference type="NCBI Taxonomy" id="1053238"/>
    <lineage>
        <taxon>Bacteria</taxon>
        <taxon>Bacillati</taxon>
        <taxon>Bacillota</taxon>
        <taxon>Bacilli</taxon>
        <taxon>Bacillales</taxon>
        <taxon>Bacillaceae</taxon>
        <taxon>Bacillus</taxon>
        <taxon>Bacillus cereus group</taxon>
    </lineage>
</organism>
<accession>A0A9W5KSC3</accession>
<name>A0A9W5KSC3_BACCE</name>
<evidence type="ECO:0000313" key="3">
    <source>
        <dbReference type="Proteomes" id="UP000006967"/>
    </source>
</evidence>
<dbReference type="EMBL" id="AHFG01000074">
    <property type="protein sequence ID" value="EJR66759.1"/>
    <property type="molecule type" value="Genomic_DNA"/>
</dbReference>
<comment type="caution">
    <text evidence="2">The sequence shown here is derived from an EMBL/GenBank/DDBJ whole genome shotgun (WGS) entry which is preliminary data.</text>
</comment>